<dbReference type="InterPro" id="IPR003591">
    <property type="entry name" value="Leu-rich_rpt_typical-subtyp"/>
</dbReference>
<evidence type="ECO:0000256" key="9">
    <source>
        <dbReference type="ARBA" id="ARBA00023157"/>
    </source>
</evidence>
<evidence type="ECO:0000256" key="6">
    <source>
        <dbReference type="ARBA" id="ARBA00022989"/>
    </source>
</evidence>
<dbReference type="SUPFAM" id="SSF49265">
    <property type="entry name" value="Fibronectin type III"/>
    <property type="match status" value="1"/>
</dbReference>
<keyword evidence="8 14" id="KW-0472">Membrane</keyword>
<organism evidence="18 20">
    <name type="scientific">Geotrypetes seraphini</name>
    <name type="common">Gaboon caecilian</name>
    <name type="synonym">Caecilia seraphini</name>
    <dbReference type="NCBI Taxonomy" id="260995"/>
    <lineage>
        <taxon>Eukaryota</taxon>
        <taxon>Metazoa</taxon>
        <taxon>Chordata</taxon>
        <taxon>Craniata</taxon>
        <taxon>Vertebrata</taxon>
        <taxon>Euteleostomi</taxon>
        <taxon>Amphibia</taxon>
        <taxon>Gymnophiona</taxon>
        <taxon>Geotrypetes</taxon>
    </lineage>
</organism>
<dbReference type="SUPFAM" id="SSF48726">
    <property type="entry name" value="Immunoglobulin"/>
    <property type="match status" value="1"/>
</dbReference>
<evidence type="ECO:0000313" key="18">
    <source>
        <dbReference type="Proteomes" id="UP000515159"/>
    </source>
</evidence>
<accession>A0A6P8RX48</accession>
<dbReference type="InterPro" id="IPR003598">
    <property type="entry name" value="Ig_sub2"/>
</dbReference>
<evidence type="ECO:0000313" key="20">
    <source>
        <dbReference type="RefSeq" id="XP_033810232.1"/>
    </source>
</evidence>
<keyword evidence="2" id="KW-0433">Leucine-rich repeat</keyword>
<dbReference type="CDD" id="cd00063">
    <property type="entry name" value="FN3"/>
    <property type="match status" value="1"/>
</dbReference>
<keyword evidence="7" id="KW-0770">Synapse</keyword>
<name>A0A6P8RX48_GEOSA</name>
<dbReference type="InterPro" id="IPR013783">
    <property type="entry name" value="Ig-like_fold"/>
</dbReference>
<keyword evidence="6 14" id="KW-1133">Transmembrane helix</keyword>
<dbReference type="AlphaFoldDB" id="A0A6P8RX48"/>
<keyword evidence="18" id="KW-1185">Reference proteome</keyword>
<dbReference type="Proteomes" id="UP000515159">
    <property type="component" value="Chromosome 8"/>
</dbReference>
<dbReference type="SUPFAM" id="SSF52058">
    <property type="entry name" value="L domain-like"/>
    <property type="match status" value="1"/>
</dbReference>
<dbReference type="GeneID" id="117364752"/>
<feature type="chain" id="PRO_5044654167" evidence="15">
    <location>
        <begin position="21"/>
        <end position="733"/>
    </location>
</feature>
<feature type="domain" description="Ig-like" evidence="16">
    <location>
        <begin position="289"/>
        <end position="375"/>
    </location>
</feature>
<evidence type="ECO:0000259" key="16">
    <source>
        <dbReference type="PROSITE" id="PS50835"/>
    </source>
</evidence>
<evidence type="ECO:0000256" key="1">
    <source>
        <dbReference type="ARBA" id="ARBA00004479"/>
    </source>
</evidence>
<feature type="transmembrane region" description="Helical" evidence="14">
    <location>
        <begin position="523"/>
        <end position="549"/>
    </location>
</feature>
<dbReference type="InterPro" id="IPR036179">
    <property type="entry name" value="Ig-like_dom_sf"/>
</dbReference>
<evidence type="ECO:0000256" key="5">
    <source>
        <dbReference type="ARBA" id="ARBA00022737"/>
    </source>
</evidence>
<sequence length="733" mass="81858">MERLFSVLLLVGNALTVTEACPFYCVCQNLSESLSTLCANKGLLFVPSNIDRRTVELRLADNFIQMVEQENFLNMSGLVDLTLSRNTIDSLQPYAFGDLESLRSLHLDGNRLTEIHEDDLRGMLNLQHLIINNNQLVSISIIAFNDFLSTLEDLDLSYNNLNTAPWEAIQNMVSLHTLNLDHNLIDYIMEGTFAELYKLSRLDMTSNRLYTLRPDPLFARSQTGIISPTPYMSNIVLNFGGNPLHCNCELLWLRRLMREDDMETCATPPQVAGRYFWSIPEEEFTCEPPLITRHTHKLWILEGQKATLKCRAIGDPEPVIHWVSPDDKIMANSSRMISYRNGTLDILVTTIRDDGTYTCIAINAAGESTTMVDLTIIPLPHRSNGTVNVLQQDPGSSDITTSAKSTMNASIENRPPDKVVIISDVTSSSALVQWIINRSSYVVWMYQIQYNCTVDETLVYRILPSTSKHFLLKHLVSGVNYDLCILAIFDDVATSLAATKSLGCVQFSTKEDYHDCHALHAHFLGGTLTVIIGGIIVVTLLVFTVVIMVKYKSCSSSHSGITRVTNVYSQTNSSQLVPNGMLPQQRVMAVAAKAQESAATEKELQVTVHSGNIHISKNQYQRAKARHCQDVKGTVGNFSHLDYKTKIIRDSEWDSGGSVPDQSSGIFKTKRSCSLDMGKITTTTCYGYAKRLSVIWTKRSQSVHGMLTHSAENDLKGRKVIFSSTDELEESVV</sequence>
<keyword evidence="5" id="KW-0677">Repeat</keyword>
<dbReference type="Pfam" id="PF07679">
    <property type="entry name" value="I-set"/>
    <property type="match status" value="1"/>
</dbReference>
<dbReference type="CTD" id="78999"/>
<dbReference type="InterPro" id="IPR000483">
    <property type="entry name" value="Cys-rich_flank_reg_C"/>
</dbReference>
<evidence type="ECO:0000256" key="3">
    <source>
        <dbReference type="ARBA" id="ARBA00022692"/>
    </source>
</evidence>
<dbReference type="PANTHER" id="PTHR45842">
    <property type="entry name" value="SYNAPTIC ADHESION-LIKE MOLECULE SALM"/>
    <property type="match status" value="1"/>
</dbReference>
<dbReference type="RefSeq" id="XP_033810231.1">
    <property type="nucleotide sequence ID" value="XM_033954340.1"/>
</dbReference>
<dbReference type="GO" id="GO:0045202">
    <property type="term" value="C:synapse"/>
    <property type="evidence" value="ECO:0007669"/>
    <property type="project" value="UniProtKB-SubCell"/>
</dbReference>
<proteinExistence type="inferred from homology"/>
<dbReference type="KEGG" id="gsh:117364752"/>
<dbReference type="FunFam" id="2.60.40.10:FF:000091">
    <property type="entry name" value="Leucine-rich repeat and fibronectin type III domain-containing protein 1"/>
    <property type="match status" value="1"/>
</dbReference>
<evidence type="ECO:0000256" key="14">
    <source>
        <dbReference type="SAM" id="Phobius"/>
    </source>
</evidence>
<evidence type="ECO:0000256" key="4">
    <source>
        <dbReference type="ARBA" id="ARBA00022729"/>
    </source>
</evidence>
<dbReference type="Gene3D" id="2.60.40.10">
    <property type="entry name" value="Immunoglobulins"/>
    <property type="match status" value="2"/>
</dbReference>
<keyword evidence="3 14" id="KW-0812">Transmembrane</keyword>
<comment type="similarity">
    <text evidence="13">Belongs to the LRFN family.</text>
</comment>
<dbReference type="InterPro" id="IPR007110">
    <property type="entry name" value="Ig-like_dom"/>
</dbReference>
<protein>
    <submittedName>
        <fullName evidence="19 20">Leucine-rich repeat and fibronectin type-III domain-containing protein 4</fullName>
    </submittedName>
</protein>
<dbReference type="InterPro" id="IPR001611">
    <property type="entry name" value="Leu-rich_rpt"/>
</dbReference>
<keyword evidence="10" id="KW-0325">Glycoprotein</keyword>
<dbReference type="InterPro" id="IPR003961">
    <property type="entry name" value="FN3_dom"/>
</dbReference>
<evidence type="ECO:0000256" key="11">
    <source>
        <dbReference type="ARBA" id="ARBA00023319"/>
    </source>
</evidence>
<dbReference type="SMART" id="SM00082">
    <property type="entry name" value="LRRCT"/>
    <property type="match status" value="1"/>
</dbReference>
<dbReference type="PROSITE" id="PS50835">
    <property type="entry name" value="IG_LIKE"/>
    <property type="match status" value="1"/>
</dbReference>
<dbReference type="PANTHER" id="PTHR45842:SF3">
    <property type="entry name" value="LEUCINE-RICH REPEAT AND FIBRONECTIN TYPE-III DOMAIN-CONTAINING PROTEIN 4"/>
    <property type="match status" value="1"/>
</dbReference>
<evidence type="ECO:0000256" key="10">
    <source>
        <dbReference type="ARBA" id="ARBA00023180"/>
    </source>
</evidence>
<dbReference type="PROSITE" id="PS51450">
    <property type="entry name" value="LRR"/>
    <property type="match status" value="1"/>
</dbReference>
<evidence type="ECO:0000256" key="12">
    <source>
        <dbReference type="ARBA" id="ARBA00034103"/>
    </source>
</evidence>
<evidence type="ECO:0000256" key="13">
    <source>
        <dbReference type="ARBA" id="ARBA00038433"/>
    </source>
</evidence>
<keyword evidence="9" id="KW-1015">Disulfide bond</keyword>
<comment type="subcellular location">
    <subcellularLocation>
        <location evidence="1">Membrane</location>
        <topology evidence="1">Single-pass type I membrane protein</topology>
    </subcellularLocation>
    <subcellularLocation>
        <location evidence="12">Synapse</location>
    </subcellularLocation>
</comment>
<dbReference type="SMART" id="SM00369">
    <property type="entry name" value="LRR_TYP"/>
    <property type="match status" value="6"/>
</dbReference>
<dbReference type="SMART" id="SM00408">
    <property type="entry name" value="IGc2"/>
    <property type="match status" value="1"/>
</dbReference>
<reference evidence="19 20" key="1">
    <citation type="submission" date="2025-04" db="UniProtKB">
        <authorList>
            <consortium name="RefSeq"/>
        </authorList>
    </citation>
    <scope>IDENTIFICATION</scope>
</reference>
<evidence type="ECO:0000256" key="15">
    <source>
        <dbReference type="SAM" id="SignalP"/>
    </source>
</evidence>
<keyword evidence="11" id="KW-0393">Immunoglobulin domain</keyword>
<dbReference type="Pfam" id="PF13855">
    <property type="entry name" value="LRR_8"/>
    <property type="match status" value="2"/>
</dbReference>
<dbReference type="Gene3D" id="3.80.10.10">
    <property type="entry name" value="Ribonuclease Inhibitor"/>
    <property type="match status" value="2"/>
</dbReference>
<dbReference type="InterPro" id="IPR013098">
    <property type="entry name" value="Ig_I-set"/>
</dbReference>
<evidence type="ECO:0000256" key="2">
    <source>
        <dbReference type="ARBA" id="ARBA00022614"/>
    </source>
</evidence>
<dbReference type="InterPro" id="IPR032675">
    <property type="entry name" value="LRR_dom_sf"/>
</dbReference>
<dbReference type="SMART" id="SM00409">
    <property type="entry name" value="IG"/>
    <property type="match status" value="1"/>
</dbReference>
<dbReference type="InterPro" id="IPR003599">
    <property type="entry name" value="Ig_sub"/>
</dbReference>
<evidence type="ECO:0000259" key="17">
    <source>
        <dbReference type="PROSITE" id="PS50853"/>
    </source>
</evidence>
<keyword evidence="4 15" id="KW-0732">Signal</keyword>
<evidence type="ECO:0000256" key="8">
    <source>
        <dbReference type="ARBA" id="ARBA00023136"/>
    </source>
</evidence>
<dbReference type="PROSITE" id="PS50853">
    <property type="entry name" value="FN3"/>
    <property type="match status" value="1"/>
</dbReference>
<feature type="domain" description="Fibronectin type-III" evidence="17">
    <location>
        <begin position="415"/>
        <end position="512"/>
    </location>
</feature>
<evidence type="ECO:0000313" key="19">
    <source>
        <dbReference type="RefSeq" id="XP_033810231.1"/>
    </source>
</evidence>
<dbReference type="GO" id="GO:0016020">
    <property type="term" value="C:membrane"/>
    <property type="evidence" value="ECO:0007669"/>
    <property type="project" value="UniProtKB-SubCell"/>
</dbReference>
<dbReference type="InterPro" id="IPR050467">
    <property type="entry name" value="LRFN"/>
</dbReference>
<gene>
    <name evidence="19 20" type="primary">LRFN4</name>
</gene>
<evidence type="ECO:0000256" key="7">
    <source>
        <dbReference type="ARBA" id="ARBA00023018"/>
    </source>
</evidence>
<dbReference type="InterPro" id="IPR036116">
    <property type="entry name" value="FN3_sf"/>
</dbReference>
<feature type="signal peptide" evidence="15">
    <location>
        <begin position="1"/>
        <end position="20"/>
    </location>
</feature>
<dbReference type="RefSeq" id="XP_033810232.1">
    <property type="nucleotide sequence ID" value="XM_033954341.1"/>
</dbReference>
<dbReference type="OrthoDB" id="1394818at2759"/>
<dbReference type="FunFam" id="3.80.10.10:FF:000019">
    <property type="entry name" value="leucine-rich repeat and fibronectin type III domain-containing protein 1"/>
    <property type="match status" value="1"/>
</dbReference>